<proteinExistence type="predicted"/>
<keyword evidence="2" id="KW-1185">Reference proteome</keyword>
<dbReference type="InterPro" id="IPR053737">
    <property type="entry name" value="Type_II_TA_Toxin"/>
</dbReference>
<reference evidence="1 2" key="1">
    <citation type="submission" date="2017-06" db="EMBL/GenBank/DDBJ databases">
        <authorList>
            <person name="Kim H.J."/>
            <person name="Triplett B.A."/>
        </authorList>
    </citation>
    <scope>NUCLEOTIDE SEQUENCE [LARGE SCALE GENOMIC DNA]</scope>
    <source>
        <strain evidence="1 2">CGMCC 4.1858</strain>
    </source>
</reference>
<protein>
    <recommendedName>
        <fullName evidence="3">Fic family toxin-antitoxin system, toxin component</fullName>
    </recommendedName>
</protein>
<gene>
    <name evidence="1" type="ORF">SAMN05216252_107210</name>
</gene>
<dbReference type="RefSeq" id="WP_089224655.1">
    <property type="nucleotide sequence ID" value="NZ_FZOF01000007.1"/>
</dbReference>
<dbReference type="Proteomes" id="UP000198280">
    <property type="component" value="Unassembled WGS sequence"/>
</dbReference>
<sequence length="123" mass="13359">MTLRIDLAWLLMVAEHNTPGDPQVTDWGALVAAVSRHQAEIFGTPVYADPHERAASLLQLLVHVPALERSNALFASAVAYAYLVAGGLKVATSPERVRDLARLVKSGTADVREIADELRSWCV</sequence>
<dbReference type="Gene3D" id="1.20.120.1870">
    <property type="entry name" value="Fic/DOC protein, Fido domain"/>
    <property type="match status" value="1"/>
</dbReference>
<evidence type="ECO:0000313" key="1">
    <source>
        <dbReference type="EMBL" id="SNS63607.1"/>
    </source>
</evidence>
<organism evidence="1 2">
    <name type="scientific">Actinacidiphila glaucinigra</name>
    <dbReference type="NCBI Taxonomy" id="235986"/>
    <lineage>
        <taxon>Bacteria</taxon>
        <taxon>Bacillati</taxon>
        <taxon>Actinomycetota</taxon>
        <taxon>Actinomycetes</taxon>
        <taxon>Kitasatosporales</taxon>
        <taxon>Streptomycetaceae</taxon>
        <taxon>Actinacidiphila</taxon>
    </lineage>
</organism>
<evidence type="ECO:0000313" key="2">
    <source>
        <dbReference type="Proteomes" id="UP000198280"/>
    </source>
</evidence>
<dbReference type="AlphaFoldDB" id="A0A239G2Z8"/>
<dbReference type="EMBL" id="FZOF01000007">
    <property type="protein sequence ID" value="SNS63607.1"/>
    <property type="molecule type" value="Genomic_DNA"/>
</dbReference>
<dbReference type="OrthoDB" id="4295590at2"/>
<accession>A0A239G2Z8</accession>
<evidence type="ECO:0008006" key="3">
    <source>
        <dbReference type="Google" id="ProtNLM"/>
    </source>
</evidence>
<name>A0A239G2Z8_9ACTN</name>